<evidence type="ECO:0000313" key="9">
    <source>
        <dbReference type="Proteomes" id="UP001152872"/>
    </source>
</evidence>
<evidence type="ECO:0000313" key="8">
    <source>
        <dbReference type="EMBL" id="MDG3493548.1"/>
    </source>
</evidence>
<name>A0A9X4M6C0_9CYAN</name>
<dbReference type="SMART" id="SM01094">
    <property type="entry name" value="CpcD"/>
    <property type="match status" value="1"/>
</dbReference>
<evidence type="ECO:0000256" key="2">
    <source>
        <dbReference type="ARBA" id="ARBA00022549"/>
    </source>
</evidence>
<evidence type="ECO:0000256" key="6">
    <source>
        <dbReference type="PROSITE-ProRule" id="PRU00771"/>
    </source>
</evidence>
<evidence type="ECO:0000256" key="5">
    <source>
        <dbReference type="ARBA" id="ARBA00023136"/>
    </source>
</evidence>
<sequence>MISSTSTTDNRFFIYEVSGLRQNQETENSSHAIRTSSNIFMQVPYNRMNEKMRTITRLGGTIVSIRPLNNHLSADE</sequence>
<feature type="domain" description="CpcD-like" evidence="7">
    <location>
        <begin position="10"/>
        <end position="68"/>
    </location>
</feature>
<dbReference type="RefSeq" id="WP_009625588.1">
    <property type="nucleotide sequence ID" value="NZ_VBTY01000014.1"/>
</dbReference>
<keyword evidence="4" id="KW-0793">Thylakoid</keyword>
<accession>A0A9X4M6C0</accession>
<dbReference type="Pfam" id="PF01383">
    <property type="entry name" value="CpcD"/>
    <property type="match status" value="1"/>
</dbReference>
<comment type="caution">
    <text evidence="8">The sequence shown here is derived from an EMBL/GenBank/DDBJ whole genome shotgun (WGS) entry which is preliminary data.</text>
</comment>
<dbReference type="AlphaFoldDB" id="A0A9X4M6C0"/>
<dbReference type="PROSITE" id="PS51441">
    <property type="entry name" value="CPCD_LIKE"/>
    <property type="match status" value="1"/>
</dbReference>
<dbReference type="InterPro" id="IPR008213">
    <property type="entry name" value="CpcD-like_dom"/>
</dbReference>
<evidence type="ECO:0000256" key="4">
    <source>
        <dbReference type="ARBA" id="ARBA00023078"/>
    </source>
</evidence>
<gene>
    <name evidence="8" type="ORF">FEV09_03160</name>
</gene>
<keyword evidence="5" id="KW-0472">Membrane</keyword>
<protein>
    <submittedName>
        <fullName evidence="8">Phycobilisome linker polypeptide</fullName>
    </submittedName>
</protein>
<keyword evidence="3 6" id="KW-0605">Phycobilisome</keyword>
<comment type="subcellular location">
    <subcellularLocation>
        <location evidence="1">Cellular thylakoid membrane</location>
        <topology evidence="1">Peripheral membrane protein</topology>
        <orientation evidence="1">Cytoplasmic side</orientation>
    </subcellularLocation>
</comment>
<dbReference type="GO" id="GO:0030089">
    <property type="term" value="C:phycobilisome"/>
    <property type="evidence" value="ECO:0007669"/>
    <property type="project" value="UniProtKB-UniRule"/>
</dbReference>
<dbReference type="Proteomes" id="UP001152872">
    <property type="component" value="Unassembled WGS sequence"/>
</dbReference>
<evidence type="ECO:0000259" key="7">
    <source>
        <dbReference type="PROSITE" id="PS51441"/>
    </source>
</evidence>
<evidence type="ECO:0000256" key="1">
    <source>
        <dbReference type="ARBA" id="ARBA00004445"/>
    </source>
</evidence>
<dbReference type="EMBL" id="VBTY01000014">
    <property type="protein sequence ID" value="MDG3493548.1"/>
    <property type="molecule type" value="Genomic_DNA"/>
</dbReference>
<organism evidence="8 9">
    <name type="scientific">Pseudanabaena catenata USMAC16</name>
    <dbReference type="NCBI Taxonomy" id="1855837"/>
    <lineage>
        <taxon>Bacteria</taxon>
        <taxon>Bacillati</taxon>
        <taxon>Cyanobacteriota</taxon>
        <taxon>Cyanophyceae</taxon>
        <taxon>Pseudanabaenales</taxon>
        <taxon>Pseudanabaenaceae</taxon>
        <taxon>Pseudanabaena</taxon>
    </lineage>
</organism>
<proteinExistence type="predicted"/>
<reference evidence="8" key="1">
    <citation type="submission" date="2019-05" db="EMBL/GenBank/DDBJ databases">
        <title>Whole genome sequencing of Pseudanabaena catenata USMAC16.</title>
        <authorList>
            <person name="Khan Z."/>
            <person name="Omar W.M."/>
            <person name="Convey P."/>
            <person name="Merican F."/>
            <person name="Najimudin N."/>
        </authorList>
    </citation>
    <scope>NUCLEOTIDE SEQUENCE</scope>
    <source>
        <strain evidence="8">USMAC16</strain>
    </source>
</reference>
<evidence type="ECO:0000256" key="3">
    <source>
        <dbReference type="ARBA" id="ARBA00022738"/>
    </source>
</evidence>
<keyword evidence="9" id="KW-1185">Reference proteome</keyword>
<keyword evidence="2" id="KW-0042">Antenna complex</keyword>
<dbReference type="GO" id="GO:0031676">
    <property type="term" value="C:plasma membrane-derived thylakoid membrane"/>
    <property type="evidence" value="ECO:0007669"/>
    <property type="project" value="UniProtKB-SubCell"/>
</dbReference>